<dbReference type="EMBL" id="JANPWB010000014">
    <property type="protein sequence ID" value="KAJ1099843.1"/>
    <property type="molecule type" value="Genomic_DNA"/>
</dbReference>
<accession>A0AAV7MD39</accession>
<evidence type="ECO:0000313" key="2">
    <source>
        <dbReference type="Proteomes" id="UP001066276"/>
    </source>
</evidence>
<dbReference type="AlphaFoldDB" id="A0AAV7MD39"/>
<sequence length="140" mass="16035">MCILFYLASLSLEEVVKLLNRSLCLDVDLLVEDDQRQHLNVGINLYIYLLWSLNGYLVDSECHGGVGLFDVDGGLILDADAPCLDGELRRFLNSESWMDGEHIRVVPLLDIDVLNVDRDLGILQLFYDRDAHKIQMKELW</sequence>
<name>A0AAV7MD39_PLEWA</name>
<proteinExistence type="predicted"/>
<keyword evidence="2" id="KW-1185">Reference proteome</keyword>
<reference evidence="1" key="1">
    <citation type="journal article" date="2022" name="bioRxiv">
        <title>Sequencing and chromosome-scale assembly of the giantPleurodeles waltlgenome.</title>
        <authorList>
            <person name="Brown T."/>
            <person name="Elewa A."/>
            <person name="Iarovenko S."/>
            <person name="Subramanian E."/>
            <person name="Araus A.J."/>
            <person name="Petzold A."/>
            <person name="Susuki M."/>
            <person name="Suzuki K.-i.T."/>
            <person name="Hayashi T."/>
            <person name="Toyoda A."/>
            <person name="Oliveira C."/>
            <person name="Osipova E."/>
            <person name="Leigh N.D."/>
            <person name="Simon A."/>
            <person name="Yun M.H."/>
        </authorList>
    </citation>
    <scope>NUCLEOTIDE SEQUENCE</scope>
    <source>
        <strain evidence="1">20211129_DDA</strain>
        <tissue evidence="1">Liver</tissue>
    </source>
</reference>
<evidence type="ECO:0000313" key="1">
    <source>
        <dbReference type="EMBL" id="KAJ1099843.1"/>
    </source>
</evidence>
<gene>
    <name evidence="1" type="ORF">NDU88_004938</name>
</gene>
<comment type="caution">
    <text evidence="1">The sequence shown here is derived from an EMBL/GenBank/DDBJ whole genome shotgun (WGS) entry which is preliminary data.</text>
</comment>
<dbReference type="Proteomes" id="UP001066276">
    <property type="component" value="Chromosome 10"/>
</dbReference>
<protein>
    <submittedName>
        <fullName evidence="1">Uncharacterized protein</fullName>
    </submittedName>
</protein>
<organism evidence="1 2">
    <name type="scientific">Pleurodeles waltl</name>
    <name type="common">Iberian ribbed newt</name>
    <dbReference type="NCBI Taxonomy" id="8319"/>
    <lineage>
        <taxon>Eukaryota</taxon>
        <taxon>Metazoa</taxon>
        <taxon>Chordata</taxon>
        <taxon>Craniata</taxon>
        <taxon>Vertebrata</taxon>
        <taxon>Euteleostomi</taxon>
        <taxon>Amphibia</taxon>
        <taxon>Batrachia</taxon>
        <taxon>Caudata</taxon>
        <taxon>Salamandroidea</taxon>
        <taxon>Salamandridae</taxon>
        <taxon>Pleurodelinae</taxon>
        <taxon>Pleurodeles</taxon>
    </lineage>
</organism>